<feature type="domain" description="N-acetyltransferase" evidence="1">
    <location>
        <begin position="4"/>
        <end position="168"/>
    </location>
</feature>
<keyword evidence="2" id="KW-0808">Transferase</keyword>
<comment type="caution">
    <text evidence="2">The sequence shown here is derived from an EMBL/GenBank/DDBJ whole genome shotgun (WGS) entry which is preliminary data.</text>
</comment>
<dbReference type="InterPro" id="IPR000182">
    <property type="entry name" value="GNAT_dom"/>
</dbReference>
<dbReference type="RefSeq" id="WP_114018699.1">
    <property type="nucleotide sequence ID" value="NZ_QOIM01000043.1"/>
</dbReference>
<dbReference type="AlphaFoldDB" id="A0A367E7Z0"/>
<protein>
    <submittedName>
        <fullName evidence="2">GNAT family N-acetyltransferase</fullName>
    </submittedName>
</protein>
<proteinExistence type="predicted"/>
<evidence type="ECO:0000259" key="1">
    <source>
        <dbReference type="PROSITE" id="PS51186"/>
    </source>
</evidence>
<sequence>MSDYVIRRATPADGEALMALRVEAEGWLAAAGIDQWRSPGFRDRALAKWQNDIAHDRTWVVEDGAGTAATVTLAPPDMDFWREGDDPDNAVYVAKLITGRRAAGQQLGGRVLDWVGAVARDRRRKWVRLDCWRANTALQNYYLREGFAHVRTEAPAHRLSGWMAQRDATVVMHPEAPLEAVATG</sequence>
<name>A0A367E7Z0_9ACTN</name>
<dbReference type="EMBL" id="QOIM01000043">
    <property type="protein sequence ID" value="RCG14174.1"/>
    <property type="molecule type" value="Genomic_DNA"/>
</dbReference>
<evidence type="ECO:0000313" key="3">
    <source>
        <dbReference type="Proteomes" id="UP000253507"/>
    </source>
</evidence>
<dbReference type="Proteomes" id="UP000253507">
    <property type="component" value="Unassembled WGS sequence"/>
</dbReference>
<dbReference type="GO" id="GO:0016747">
    <property type="term" value="F:acyltransferase activity, transferring groups other than amino-acyl groups"/>
    <property type="evidence" value="ECO:0007669"/>
    <property type="project" value="InterPro"/>
</dbReference>
<keyword evidence="3" id="KW-1185">Reference proteome</keyword>
<accession>A0A367E7Z0</accession>
<dbReference type="PROSITE" id="PS51186">
    <property type="entry name" value="GNAT"/>
    <property type="match status" value="1"/>
</dbReference>
<dbReference type="InterPro" id="IPR016181">
    <property type="entry name" value="Acyl_CoA_acyltransferase"/>
</dbReference>
<evidence type="ECO:0000313" key="2">
    <source>
        <dbReference type="EMBL" id="RCG14174.1"/>
    </source>
</evidence>
<dbReference type="Gene3D" id="3.40.630.30">
    <property type="match status" value="1"/>
</dbReference>
<organism evidence="2 3">
    <name type="scientific">Streptomyces reniochalinae</name>
    <dbReference type="NCBI Taxonomy" id="2250578"/>
    <lineage>
        <taxon>Bacteria</taxon>
        <taxon>Bacillati</taxon>
        <taxon>Actinomycetota</taxon>
        <taxon>Actinomycetes</taxon>
        <taxon>Kitasatosporales</taxon>
        <taxon>Streptomycetaceae</taxon>
        <taxon>Streptomyces</taxon>
    </lineage>
</organism>
<reference evidence="2 3" key="1">
    <citation type="submission" date="2018-06" db="EMBL/GenBank/DDBJ databases">
        <title>Streptomyces reniochalinae sp. nov. and Streptomyces diacarnus sp. nov. from marine sponges.</title>
        <authorList>
            <person name="Li L."/>
        </authorList>
    </citation>
    <scope>NUCLEOTIDE SEQUENCE [LARGE SCALE GENOMIC DNA]</scope>
    <source>
        <strain evidence="2 3">LHW50302</strain>
    </source>
</reference>
<dbReference type="SUPFAM" id="SSF55729">
    <property type="entry name" value="Acyl-CoA N-acyltransferases (Nat)"/>
    <property type="match status" value="1"/>
</dbReference>
<dbReference type="Pfam" id="PF00583">
    <property type="entry name" value="Acetyltransf_1"/>
    <property type="match status" value="1"/>
</dbReference>
<gene>
    <name evidence="2" type="ORF">DQ392_29035</name>
</gene>
<dbReference type="OrthoDB" id="4095657at2"/>